<keyword evidence="3" id="KW-1185">Reference proteome</keyword>
<gene>
    <name evidence="2" type="ORF">L486_00974</name>
</gene>
<evidence type="ECO:0000313" key="3">
    <source>
        <dbReference type="Proteomes" id="UP000092583"/>
    </source>
</evidence>
<dbReference type="OrthoDB" id="10632161at2759"/>
<sequence length="272" mass="29381">MTSSLTPPDPTLNHLLTLPPLLQPISPPLAALHLARVRLSLSVPTSSSYMAKSLDDWCNLCGGLRLHLGGAQPQQSTKKRKRKGGICGTCGEMYKKPLSEKSTLADYPPARRTRRMKRDEQQQQQQCEITSKSQKGQQSKDIGVDRSEGTNKSNSDLQPVPTPQQDIDFHAIVNLPIPTFIENDPPKLLSRPSLSHIPNSSPNLPTYPPPQPKPTSFVTSSSGKKSITGTGVGASASANSKKKKKSGLAKLLAENKEREMVSKGSGGMWGLG</sequence>
<name>A0A1B9J0L6_9TREE</name>
<feature type="compositionally biased region" description="Low complexity" evidence="1">
    <location>
        <begin position="214"/>
        <end position="239"/>
    </location>
</feature>
<dbReference type="AlphaFoldDB" id="A0A1B9J0L6"/>
<dbReference type="Proteomes" id="UP000092583">
    <property type="component" value="Unassembled WGS sequence"/>
</dbReference>
<dbReference type="EMBL" id="KI669459">
    <property type="protein sequence ID" value="OCF61326.1"/>
    <property type="molecule type" value="Genomic_DNA"/>
</dbReference>
<proteinExistence type="predicted"/>
<organism evidence="2 3">
    <name type="scientific">Kwoniella mangroviensis CBS 10435</name>
    <dbReference type="NCBI Taxonomy" id="1331196"/>
    <lineage>
        <taxon>Eukaryota</taxon>
        <taxon>Fungi</taxon>
        <taxon>Dikarya</taxon>
        <taxon>Basidiomycota</taxon>
        <taxon>Agaricomycotina</taxon>
        <taxon>Tremellomycetes</taxon>
        <taxon>Tremellales</taxon>
        <taxon>Cryptococcaceae</taxon>
        <taxon>Kwoniella</taxon>
    </lineage>
</organism>
<evidence type="ECO:0000313" key="2">
    <source>
        <dbReference type="EMBL" id="OCF61326.1"/>
    </source>
</evidence>
<feature type="region of interest" description="Disordered" evidence="1">
    <location>
        <begin position="191"/>
        <end position="272"/>
    </location>
</feature>
<reference evidence="2 3" key="1">
    <citation type="submission" date="2013-07" db="EMBL/GenBank/DDBJ databases">
        <title>The Genome Sequence of Kwoniella mangroviensis CBS10435.</title>
        <authorList>
            <consortium name="The Broad Institute Genome Sequencing Platform"/>
            <person name="Cuomo C."/>
            <person name="Litvintseva A."/>
            <person name="Chen Y."/>
            <person name="Heitman J."/>
            <person name="Sun S."/>
            <person name="Springer D."/>
            <person name="Dromer F."/>
            <person name="Young S.K."/>
            <person name="Zeng Q."/>
            <person name="Gargeya S."/>
            <person name="Fitzgerald M."/>
            <person name="Abouelleil A."/>
            <person name="Alvarado L."/>
            <person name="Berlin A.M."/>
            <person name="Chapman S.B."/>
            <person name="Dewar J."/>
            <person name="Goldberg J."/>
            <person name="Griggs A."/>
            <person name="Gujja S."/>
            <person name="Hansen M."/>
            <person name="Howarth C."/>
            <person name="Imamovic A."/>
            <person name="Larimer J."/>
            <person name="McCowan C."/>
            <person name="Murphy C."/>
            <person name="Pearson M."/>
            <person name="Priest M."/>
            <person name="Roberts A."/>
            <person name="Saif S."/>
            <person name="Shea T."/>
            <person name="Sykes S."/>
            <person name="Wortman J."/>
            <person name="Nusbaum C."/>
            <person name="Birren B."/>
        </authorList>
    </citation>
    <scope>NUCLEOTIDE SEQUENCE [LARGE SCALE GENOMIC DNA]</scope>
    <source>
        <strain evidence="2 3">CBS 10435</strain>
    </source>
</reference>
<accession>A0A1B9J0L6</accession>
<reference evidence="3" key="2">
    <citation type="submission" date="2013-12" db="EMBL/GenBank/DDBJ databases">
        <title>Evolution of pathogenesis and genome organization in the Tremellales.</title>
        <authorList>
            <person name="Cuomo C."/>
            <person name="Litvintseva A."/>
            <person name="Heitman J."/>
            <person name="Chen Y."/>
            <person name="Sun S."/>
            <person name="Springer D."/>
            <person name="Dromer F."/>
            <person name="Young S."/>
            <person name="Zeng Q."/>
            <person name="Chapman S."/>
            <person name="Gujja S."/>
            <person name="Saif S."/>
            <person name="Birren B."/>
        </authorList>
    </citation>
    <scope>NUCLEOTIDE SEQUENCE [LARGE SCALE GENOMIC DNA]</scope>
    <source>
        <strain evidence="3">CBS 10435</strain>
    </source>
</reference>
<feature type="region of interest" description="Disordered" evidence="1">
    <location>
        <begin position="100"/>
        <end position="163"/>
    </location>
</feature>
<evidence type="ECO:0000256" key="1">
    <source>
        <dbReference type="SAM" id="MobiDB-lite"/>
    </source>
</evidence>
<protein>
    <submittedName>
        <fullName evidence="2">Uncharacterized protein</fullName>
    </submittedName>
</protein>
<feature type="compositionally biased region" description="Polar residues" evidence="1">
    <location>
        <begin position="127"/>
        <end position="140"/>
    </location>
</feature>